<gene>
    <name evidence="2" type="ORF">ABIE21_001955</name>
</gene>
<evidence type="ECO:0000313" key="3">
    <source>
        <dbReference type="Proteomes" id="UP001549257"/>
    </source>
</evidence>
<feature type="compositionally biased region" description="Basic and acidic residues" evidence="1">
    <location>
        <begin position="40"/>
        <end position="53"/>
    </location>
</feature>
<comment type="caution">
    <text evidence="2">The sequence shown here is derived from an EMBL/GenBank/DDBJ whole genome shotgun (WGS) entry which is preliminary data.</text>
</comment>
<dbReference type="RefSeq" id="WP_354024636.1">
    <property type="nucleotide sequence ID" value="NZ_JBEPSJ010000002.1"/>
</dbReference>
<evidence type="ECO:0000313" key="2">
    <source>
        <dbReference type="EMBL" id="MET4582445.1"/>
    </source>
</evidence>
<proteinExistence type="predicted"/>
<name>A0ABV2QNB4_9MICO</name>
<feature type="region of interest" description="Disordered" evidence="1">
    <location>
        <begin position="1"/>
        <end position="53"/>
    </location>
</feature>
<protein>
    <submittedName>
        <fullName evidence="2">Uncharacterized protein</fullName>
    </submittedName>
</protein>
<evidence type="ECO:0000256" key="1">
    <source>
        <dbReference type="SAM" id="MobiDB-lite"/>
    </source>
</evidence>
<keyword evidence="3" id="KW-1185">Reference proteome</keyword>
<sequence length="53" mass="5915">MASPETPKPRPKRRRVTTEPPAGSDPTPQPEEPRTSGTENDERLKADKPPHWG</sequence>
<organism evidence="2 3">
    <name type="scientific">Conyzicola nivalis</name>
    <dbReference type="NCBI Taxonomy" id="1477021"/>
    <lineage>
        <taxon>Bacteria</taxon>
        <taxon>Bacillati</taxon>
        <taxon>Actinomycetota</taxon>
        <taxon>Actinomycetes</taxon>
        <taxon>Micrococcales</taxon>
        <taxon>Microbacteriaceae</taxon>
        <taxon>Conyzicola</taxon>
    </lineage>
</organism>
<reference evidence="2 3" key="1">
    <citation type="submission" date="2024-06" db="EMBL/GenBank/DDBJ databases">
        <title>Sorghum-associated microbial communities from plants grown in Nebraska, USA.</title>
        <authorList>
            <person name="Schachtman D."/>
        </authorList>
    </citation>
    <scope>NUCLEOTIDE SEQUENCE [LARGE SCALE GENOMIC DNA]</scope>
    <source>
        <strain evidence="2 3">2857</strain>
    </source>
</reference>
<dbReference type="Proteomes" id="UP001549257">
    <property type="component" value="Unassembled WGS sequence"/>
</dbReference>
<accession>A0ABV2QNB4</accession>
<dbReference type="EMBL" id="JBEPSJ010000002">
    <property type="protein sequence ID" value="MET4582445.1"/>
    <property type="molecule type" value="Genomic_DNA"/>
</dbReference>